<evidence type="ECO:0000313" key="1">
    <source>
        <dbReference type="EMBL" id="MCH7321340.1"/>
    </source>
</evidence>
<dbReference type="Pfam" id="PF13122">
    <property type="entry name" value="DUF3977"/>
    <property type="match status" value="1"/>
</dbReference>
<proteinExistence type="predicted"/>
<organism evidence="1 2">
    <name type="scientific">Solibacillus palustris</name>
    <dbReference type="NCBI Taxonomy" id="2908203"/>
    <lineage>
        <taxon>Bacteria</taxon>
        <taxon>Bacillati</taxon>
        <taxon>Bacillota</taxon>
        <taxon>Bacilli</taxon>
        <taxon>Bacillales</taxon>
        <taxon>Caryophanaceae</taxon>
        <taxon>Solibacillus</taxon>
    </lineage>
</organism>
<dbReference type="RefSeq" id="WP_241368370.1">
    <property type="nucleotide sequence ID" value="NZ_JAKZFC010000001.1"/>
</dbReference>
<protein>
    <submittedName>
        <fullName evidence="1">DUF3977 family protein</fullName>
    </submittedName>
</protein>
<sequence>MKFIEFGIGNRWLLRTETELADGTEYEEKGIVGPIQFQSAYIRVWIWRTVLIIDLKEGIKFKEKNRNEFKLIFGIVSND</sequence>
<dbReference type="EMBL" id="JAKZFC010000001">
    <property type="protein sequence ID" value="MCH7321340.1"/>
    <property type="molecule type" value="Genomic_DNA"/>
</dbReference>
<name>A0ABS9UBI6_9BACL</name>
<evidence type="ECO:0000313" key="2">
    <source>
        <dbReference type="Proteomes" id="UP001316087"/>
    </source>
</evidence>
<dbReference type="InterPro" id="IPR025009">
    <property type="entry name" value="DUF3977"/>
</dbReference>
<dbReference type="Proteomes" id="UP001316087">
    <property type="component" value="Unassembled WGS sequence"/>
</dbReference>
<accession>A0ABS9UBI6</accession>
<gene>
    <name evidence="1" type="ORF">LZ480_05490</name>
</gene>
<reference evidence="1 2" key="1">
    <citation type="submission" date="2022-03" db="EMBL/GenBank/DDBJ databases">
        <authorList>
            <person name="Jo J.-H."/>
            <person name="Im W.-T."/>
        </authorList>
    </citation>
    <scope>NUCLEOTIDE SEQUENCE [LARGE SCALE GENOMIC DNA]</scope>
    <source>
        <strain evidence="1 2">MA9</strain>
    </source>
</reference>
<comment type="caution">
    <text evidence="1">The sequence shown here is derived from an EMBL/GenBank/DDBJ whole genome shotgun (WGS) entry which is preliminary data.</text>
</comment>
<keyword evidence="2" id="KW-1185">Reference proteome</keyword>